<accession>A7N1H0</accession>
<evidence type="ECO:0000313" key="3">
    <source>
        <dbReference type="Proteomes" id="UP000008152"/>
    </source>
</evidence>
<protein>
    <submittedName>
        <fullName evidence="2">Uncharacterized protein</fullName>
    </submittedName>
</protein>
<dbReference type="Proteomes" id="UP000008152">
    <property type="component" value="Chromosome I"/>
</dbReference>
<dbReference type="KEGG" id="vha:VIBHAR_01231"/>
<name>A7N1H0_VIBC1</name>
<feature type="transmembrane region" description="Helical" evidence="1">
    <location>
        <begin position="45"/>
        <end position="63"/>
    </location>
</feature>
<keyword evidence="1" id="KW-1133">Transmembrane helix</keyword>
<proteinExistence type="predicted"/>
<dbReference type="EMBL" id="CP000789">
    <property type="protein sequence ID" value="ABU70220.1"/>
    <property type="molecule type" value="Genomic_DNA"/>
</dbReference>
<reference evidence="2 3" key="1">
    <citation type="submission" date="2007-08" db="EMBL/GenBank/DDBJ databases">
        <authorList>
            <consortium name="The Vibrio harveyi Genome Sequencing Project"/>
            <person name="Bassler B."/>
            <person name="Clifton S.W."/>
            <person name="Fulton L."/>
            <person name="Delehaunty K."/>
            <person name="Fronick C."/>
            <person name="Harrison M."/>
            <person name="Markivic C."/>
            <person name="Fulton R."/>
            <person name="Tin-Wollam A.-M."/>
            <person name="Shah N."/>
            <person name="Pepin K."/>
            <person name="Nash W."/>
            <person name="Thiruvilangam P."/>
            <person name="Bhonagiri V."/>
            <person name="Waters C."/>
            <person name="Tu K.C."/>
            <person name="Irgon J."/>
            <person name="Wilson R.K."/>
        </authorList>
    </citation>
    <scope>NUCLEOTIDE SEQUENCE [LARGE SCALE GENOMIC DNA]</scope>
    <source>
        <strain evidence="3">ATCC BAA-1116 / BB120</strain>
    </source>
</reference>
<evidence type="ECO:0000256" key="1">
    <source>
        <dbReference type="SAM" id="Phobius"/>
    </source>
</evidence>
<feature type="transmembrane region" description="Helical" evidence="1">
    <location>
        <begin position="7"/>
        <end position="25"/>
    </location>
</feature>
<keyword evidence="1" id="KW-0472">Membrane</keyword>
<dbReference type="AlphaFoldDB" id="A7N1H0"/>
<dbReference type="PATRIC" id="fig|338187.36.peg.1166"/>
<sequence>MYLNRRAIAQIIAAISAVSGVLYCFKKHLTSDLTNSLQTLMKSSFLPYIQQGFLLNNFVKIAMERTIKKRQLINTMKSKK</sequence>
<keyword evidence="1" id="KW-0812">Transmembrane</keyword>
<evidence type="ECO:0000313" key="2">
    <source>
        <dbReference type="EMBL" id="ABU70220.1"/>
    </source>
</evidence>
<organism evidence="2 3">
    <name type="scientific">Vibrio campbellii (strain ATCC BAA-1116)</name>
    <dbReference type="NCBI Taxonomy" id="2902295"/>
    <lineage>
        <taxon>Bacteria</taxon>
        <taxon>Pseudomonadati</taxon>
        <taxon>Pseudomonadota</taxon>
        <taxon>Gammaproteobacteria</taxon>
        <taxon>Vibrionales</taxon>
        <taxon>Vibrionaceae</taxon>
        <taxon>Vibrio</taxon>
    </lineage>
</organism>
<gene>
    <name evidence="2" type="ordered locus">VIBHAR_01231</name>
</gene>